<name>A0A0A8YSD6_ARUDO</name>
<accession>A0A0A8YSD6</accession>
<reference evidence="1" key="2">
    <citation type="journal article" date="2015" name="Data Brief">
        <title>Shoot transcriptome of the giant reed, Arundo donax.</title>
        <authorList>
            <person name="Barrero R.A."/>
            <person name="Guerrero F.D."/>
            <person name="Moolhuijzen P."/>
            <person name="Goolsby J.A."/>
            <person name="Tidwell J."/>
            <person name="Bellgard S.E."/>
            <person name="Bellgard M.I."/>
        </authorList>
    </citation>
    <scope>NUCLEOTIDE SEQUENCE</scope>
    <source>
        <tissue evidence="1">Shoot tissue taken approximately 20 cm above the soil surface</tissue>
    </source>
</reference>
<dbReference type="EMBL" id="GBRH01268006">
    <property type="protein sequence ID" value="JAD29889.1"/>
    <property type="molecule type" value="Transcribed_RNA"/>
</dbReference>
<proteinExistence type="predicted"/>
<protein>
    <submittedName>
        <fullName evidence="1">Uncharacterized protein</fullName>
    </submittedName>
</protein>
<dbReference type="AlphaFoldDB" id="A0A0A8YSD6"/>
<sequence>MCLSLLHLGTAAEDARLNCFCISQKD</sequence>
<evidence type="ECO:0000313" key="1">
    <source>
        <dbReference type="EMBL" id="JAD29889.1"/>
    </source>
</evidence>
<reference evidence="1" key="1">
    <citation type="submission" date="2014-09" db="EMBL/GenBank/DDBJ databases">
        <authorList>
            <person name="Magalhaes I.L.F."/>
            <person name="Oliveira U."/>
            <person name="Santos F.R."/>
            <person name="Vidigal T.H.D.A."/>
            <person name="Brescovit A.D."/>
            <person name="Santos A.J."/>
        </authorList>
    </citation>
    <scope>NUCLEOTIDE SEQUENCE</scope>
    <source>
        <tissue evidence="1">Shoot tissue taken approximately 20 cm above the soil surface</tissue>
    </source>
</reference>
<organism evidence="1">
    <name type="scientific">Arundo donax</name>
    <name type="common">Giant reed</name>
    <name type="synonym">Donax arundinaceus</name>
    <dbReference type="NCBI Taxonomy" id="35708"/>
    <lineage>
        <taxon>Eukaryota</taxon>
        <taxon>Viridiplantae</taxon>
        <taxon>Streptophyta</taxon>
        <taxon>Embryophyta</taxon>
        <taxon>Tracheophyta</taxon>
        <taxon>Spermatophyta</taxon>
        <taxon>Magnoliopsida</taxon>
        <taxon>Liliopsida</taxon>
        <taxon>Poales</taxon>
        <taxon>Poaceae</taxon>
        <taxon>PACMAD clade</taxon>
        <taxon>Arundinoideae</taxon>
        <taxon>Arundineae</taxon>
        <taxon>Arundo</taxon>
    </lineage>
</organism>